<dbReference type="Proteomes" id="UP000054007">
    <property type="component" value="Unassembled WGS sequence"/>
</dbReference>
<feature type="compositionally biased region" description="Polar residues" evidence="1">
    <location>
        <begin position="150"/>
        <end position="160"/>
    </location>
</feature>
<keyword evidence="4" id="KW-1185">Reference proteome</keyword>
<sequence>MYRSTSGQSQSDGDAYASDGVGQWTSGRPHLTGSLASQHSGQRPPPGYPTSMQYPNSIASSYPAASSNHAQARSSSFSSNRAYADSDGAYAYQAPYPSRSDGIQAHSSSATYATDGHANVPTPCQAYLHQSSFQDESAHPPIPAYAPTMHASSQQYSRLPSSPPASRYGEHAHMSQGQSPSPPVPITARHAHNHARSSTLDQRSPSSSPQDTHLRLQGQDFAYGLHTTSTSAIHPRPGHALSPSSSSIDEYSVQARLGRPQPGPSNFTDNRERDSQRLYTVQPIPPSSGGSSNNIPAASSSSVVAASSSRRSEGRPTERVKNHGCSFPNCNSVFTSANARKRHEQDRHFGKVHRCQHCEETFADSTSVPRHGKVCKKRPGAGGGPYSDS</sequence>
<accession>A0A0D7BGI2</accession>
<feature type="compositionally biased region" description="Basic and acidic residues" evidence="1">
    <location>
        <begin position="310"/>
        <end position="321"/>
    </location>
</feature>
<feature type="compositionally biased region" description="Polar residues" evidence="1">
    <location>
        <begin position="1"/>
        <end position="12"/>
    </location>
</feature>
<dbReference type="Gene3D" id="3.30.160.60">
    <property type="entry name" value="Classic Zinc Finger"/>
    <property type="match status" value="1"/>
</dbReference>
<feature type="compositionally biased region" description="Basic residues" evidence="1">
    <location>
        <begin position="370"/>
        <end position="379"/>
    </location>
</feature>
<feature type="compositionally biased region" description="Polar residues" evidence="1">
    <location>
        <begin position="50"/>
        <end position="81"/>
    </location>
</feature>
<feature type="compositionally biased region" description="Polar residues" evidence="1">
    <location>
        <begin position="196"/>
        <end position="211"/>
    </location>
</feature>
<reference evidence="3 4" key="1">
    <citation type="journal article" date="2015" name="Fungal Genet. Biol.">
        <title>Evolution of novel wood decay mechanisms in Agaricales revealed by the genome sequences of Fistulina hepatica and Cylindrobasidium torrendii.</title>
        <authorList>
            <person name="Floudas D."/>
            <person name="Held B.W."/>
            <person name="Riley R."/>
            <person name="Nagy L.G."/>
            <person name="Koehler G."/>
            <person name="Ransdell A.S."/>
            <person name="Younus H."/>
            <person name="Chow J."/>
            <person name="Chiniquy J."/>
            <person name="Lipzen A."/>
            <person name="Tritt A."/>
            <person name="Sun H."/>
            <person name="Haridas S."/>
            <person name="LaButti K."/>
            <person name="Ohm R.A."/>
            <person name="Kues U."/>
            <person name="Blanchette R.A."/>
            <person name="Grigoriev I.V."/>
            <person name="Minto R.E."/>
            <person name="Hibbett D.S."/>
        </authorList>
    </citation>
    <scope>NUCLEOTIDE SEQUENCE [LARGE SCALE GENOMIC DNA]</scope>
    <source>
        <strain evidence="3 4">FP15055 ss-10</strain>
    </source>
</reference>
<proteinExistence type="predicted"/>
<evidence type="ECO:0000313" key="4">
    <source>
        <dbReference type="Proteomes" id="UP000054007"/>
    </source>
</evidence>
<feature type="region of interest" description="Disordered" evidence="1">
    <location>
        <begin position="131"/>
        <end position="323"/>
    </location>
</feature>
<feature type="compositionally biased region" description="Low complexity" evidence="1">
    <location>
        <begin position="287"/>
        <end position="309"/>
    </location>
</feature>
<dbReference type="InterPro" id="IPR013087">
    <property type="entry name" value="Znf_C2H2_type"/>
</dbReference>
<organism evidence="3 4">
    <name type="scientific">Cylindrobasidium torrendii FP15055 ss-10</name>
    <dbReference type="NCBI Taxonomy" id="1314674"/>
    <lineage>
        <taxon>Eukaryota</taxon>
        <taxon>Fungi</taxon>
        <taxon>Dikarya</taxon>
        <taxon>Basidiomycota</taxon>
        <taxon>Agaricomycotina</taxon>
        <taxon>Agaricomycetes</taxon>
        <taxon>Agaricomycetidae</taxon>
        <taxon>Agaricales</taxon>
        <taxon>Marasmiineae</taxon>
        <taxon>Physalacriaceae</taxon>
        <taxon>Cylindrobasidium</taxon>
    </lineage>
</organism>
<feature type="region of interest" description="Disordered" evidence="1">
    <location>
        <begin position="1"/>
        <end position="117"/>
    </location>
</feature>
<evidence type="ECO:0000259" key="2">
    <source>
        <dbReference type="PROSITE" id="PS00028"/>
    </source>
</evidence>
<dbReference type="PROSITE" id="PS00028">
    <property type="entry name" value="ZINC_FINGER_C2H2_1"/>
    <property type="match status" value="1"/>
</dbReference>
<evidence type="ECO:0000313" key="3">
    <source>
        <dbReference type="EMBL" id="KIY69577.1"/>
    </source>
</evidence>
<evidence type="ECO:0000256" key="1">
    <source>
        <dbReference type="SAM" id="MobiDB-lite"/>
    </source>
</evidence>
<feature type="domain" description="C2H2-type" evidence="2">
    <location>
        <begin position="325"/>
        <end position="348"/>
    </location>
</feature>
<name>A0A0D7BGI2_9AGAR</name>
<feature type="compositionally biased region" description="Gly residues" evidence="1">
    <location>
        <begin position="380"/>
        <end position="389"/>
    </location>
</feature>
<feature type="region of interest" description="Disordered" evidence="1">
    <location>
        <begin position="366"/>
        <end position="389"/>
    </location>
</feature>
<dbReference type="EMBL" id="KN880481">
    <property type="protein sequence ID" value="KIY69577.1"/>
    <property type="molecule type" value="Genomic_DNA"/>
</dbReference>
<gene>
    <name evidence="3" type="ORF">CYLTODRAFT_488769</name>
</gene>
<protein>
    <recommendedName>
        <fullName evidence="2">C2H2-type domain-containing protein</fullName>
    </recommendedName>
</protein>
<dbReference type="AlphaFoldDB" id="A0A0D7BGI2"/>